<dbReference type="InterPro" id="IPR045584">
    <property type="entry name" value="Pilin-like"/>
</dbReference>
<keyword evidence="6 9" id="KW-0812">Transmembrane</keyword>
<gene>
    <name evidence="11" type="primary">gspI</name>
    <name evidence="11" type="ORF">CW311_10650</name>
</gene>
<evidence type="ECO:0000256" key="1">
    <source>
        <dbReference type="ARBA" id="ARBA00004377"/>
    </source>
</evidence>
<dbReference type="InterPro" id="IPR010052">
    <property type="entry name" value="T2SS_protein-GspI"/>
</dbReference>
<reference evidence="11 12" key="1">
    <citation type="submission" date="2017-12" db="EMBL/GenBank/DDBJ databases">
        <title>Draft Genome sequences of multiple microbial strains isolated from spacecraft associated surfaces.</title>
        <authorList>
            <person name="Seuylemezian A."/>
            <person name="Vaishampayan P."/>
            <person name="Venkateswaran K."/>
        </authorList>
    </citation>
    <scope>NUCLEOTIDE SEQUENCE [LARGE SCALE GENOMIC DNA]</scope>
    <source>
        <strain evidence="11 12">2P01AA</strain>
    </source>
</reference>
<dbReference type="Pfam" id="PF02501">
    <property type="entry name" value="T2SSI"/>
    <property type="match status" value="1"/>
</dbReference>
<feature type="transmembrane region" description="Helical" evidence="9">
    <location>
        <begin position="90"/>
        <end position="112"/>
    </location>
</feature>
<dbReference type="NCBIfam" id="TIGR02532">
    <property type="entry name" value="IV_pilin_GFxxxE"/>
    <property type="match status" value="1"/>
</dbReference>
<evidence type="ECO:0000256" key="5">
    <source>
        <dbReference type="ARBA" id="ARBA00022519"/>
    </source>
</evidence>
<keyword evidence="7 9" id="KW-1133">Transmembrane helix</keyword>
<dbReference type="PANTHER" id="PTHR38779:SF2">
    <property type="entry name" value="TYPE II SECRETION SYSTEM PROTEIN I-RELATED"/>
    <property type="match status" value="1"/>
</dbReference>
<dbReference type="Proteomes" id="UP000233553">
    <property type="component" value="Unassembled WGS sequence"/>
</dbReference>
<comment type="similarity">
    <text evidence="2 9">Belongs to the GSP I family.</text>
</comment>
<dbReference type="GO" id="GO:0015627">
    <property type="term" value="C:type II protein secretion system complex"/>
    <property type="evidence" value="ECO:0007669"/>
    <property type="project" value="UniProtKB-UniRule"/>
</dbReference>
<dbReference type="GO" id="GO:0005886">
    <property type="term" value="C:plasma membrane"/>
    <property type="evidence" value="ECO:0007669"/>
    <property type="project" value="UniProtKB-SubCell"/>
</dbReference>
<evidence type="ECO:0000259" key="10">
    <source>
        <dbReference type="Pfam" id="PF02501"/>
    </source>
</evidence>
<organism evidence="11 12">
    <name type="scientific">Acinetobacter proteolyticus</name>
    <dbReference type="NCBI Taxonomy" id="1776741"/>
    <lineage>
        <taxon>Bacteria</taxon>
        <taxon>Pseudomonadati</taxon>
        <taxon>Pseudomonadota</taxon>
        <taxon>Gammaproteobacteria</taxon>
        <taxon>Moraxellales</taxon>
        <taxon>Moraxellaceae</taxon>
        <taxon>Acinetobacter</taxon>
    </lineage>
</organism>
<dbReference type="Pfam" id="PF07963">
    <property type="entry name" value="N_methyl"/>
    <property type="match status" value="1"/>
</dbReference>
<evidence type="ECO:0000256" key="7">
    <source>
        <dbReference type="ARBA" id="ARBA00022989"/>
    </source>
</evidence>
<dbReference type="InterPro" id="IPR003413">
    <property type="entry name" value="T2SS_GspI_C"/>
</dbReference>
<keyword evidence="5 9" id="KW-0997">Cell inner membrane</keyword>
<proteinExistence type="inferred from homology"/>
<evidence type="ECO:0000256" key="6">
    <source>
        <dbReference type="ARBA" id="ARBA00022692"/>
    </source>
</evidence>
<dbReference type="SUPFAM" id="SSF54523">
    <property type="entry name" value="Pili subunits"/>
    <property type="match status" value="1"/>
</dbReference>
<evidence type="ECO:0000256" key="8">
    <source>
        <dbReference type="ARBA" id="ARBA00023136"/>
    </source>
</evidence>
<sequence length="215" mass="23922">MKDSNPWSIASQSSCEAALLREKRCFTHPTTRSIASRLATRSSVARFNHVYVEHSSPSCAQVKRCFTHPATRSIASRLATRSSLARFNRVSGFTLLEVMVALAIFAVAAIALTKVAMQYTQSTSNAILRTKAQFVAMNEVAMMEINQEWLDGTQSKQITSQGETWQIDKKAQSTISPKIQRIELQVSLFNNEQGKVEAGVTNLVFFNYPAKARTQ</sequence>
<dbReference type="NCBIfam" id="TIGR01707">
    <property type="entry name" value="gspI"/>
    <property type="match status" value="1"/>
</dbReference>
<feature type="domain" description="Type II secretion system protein GspI C-terminal" evidence="10">
    <location>
        <begin position="129"/>
        <end position="190"/>
    </location>
</feature>
<evidence type="ECO:0000313" key="12">
    <source>
        <dbReference type="Proteomes" id="UP000233553"/>
    </source>
</evidence>
<dbReference type="GO" id="GO:0015628">
    <property type="term" value="P:protein secretion by the type II secretion system"/>
    <property type="evidence" value="ECO:0007669"/>
    <property type="project" value="UniProtKB-UniRule"/>
</dbReference>
<dbReference type="Gene3D" id="3.30.1300.30">
    <property type="entry name" value="GSPII I/J protein-like"/>
    <property type="match status" value="1"/>
</dbReference>
<name>A0A2N0WF77_9GAMM</name>
<comment type="subunit">
    <text evidence="9">Type II secretion is composed of four main components: the outer membrane complex, the inner membrane complex, the cytoplasmic secretion ATPase and the periplasm-spanning pseudopilus.</text>
</comment>
<dbReference type="EMBL" id="PISJ01000013">
    <property type="protein sequence ID" value="PKF33532.1"/>
    <property type="molecule type" value="Genomic_DNA"/>
</dbReference>
<evidence type="ECO:0000256" key="9">
    <source>
        <dbReference type="RuleBase" id="RU368030"/>
    </source>
</evidence>
<keyword evidence="8 9" id="KW-0472">Membrane</keyword>
<comment type="PTM">
    <text evidence="9">Cleaved by prepilin peptidase.</text>
</comment>
<accession>A0A2N0WF77</accession>
<evidence type="ECO:0000313" key="11">
    <source>
        <dbReference type="EMBL" id="PKF33532.1"/>
    </source>
</evidence>
<evidence type="ECO:0000256" key="3">
    <source>
        <dbReference type="ARBA" id="ARBA00022475"/>
    </source>
</evidence>
<keyword evidence="4 9" id="KW-0488">Methylation</keyword>
<dbReference type="AlphaFoldDB" id="A0A2N0WF77"/>
<protein>
    <recommendedName>
        <fullName evidence="9">Type II secretion system protein I</fullName>
        <shortName evidence="9">T2SS minor pseudopilin I</shortName>
    </recommendedName>
</protein>
<keyword evidence="3" id="KW-1003">Cell membrane</keyword>
<comment type="function">
    <text evidence="9">Component of the type II secretion system required for the energy-dependent secretion of extracellular factors such as proteases and toxins from the periplasm.</text>
</comment>
<evidence type="ECO:0000256" key="4">
    <source>
        <dbReference type="ARBA" id="ARBA00022481"/>
    </source>
</evidence>
<comment type="subcellular location">
    <subcellularLocation>
        <location evidence="1 9">Cell inner membrane</location>
        <topology evidence="1 9">Single-pass membrane protein</topology>
    </subcellularLocation>
</comment>
<dbReference type="InterPro" id="IPR012902">
    <property type="entry name" value="N_methyl_site"/>
</dbReference>
<comment type="caution">
    <text evidence="11">The sequence shown here is derived from an EMBL/GenBank/DDBJ whole genome shotgun (WGS) entry which is preliminary data.</text>
</comment>
<evidence type="ECO:0000256" key="2">
    <source>
        <dbReference type="ARBA" id="ARBA00008358"/>
    </source>
</evidence>
<dbReference type="PANTHER" id="PTHR38779">
    <property type="entry name" value="TYPE II SECRETION SYSTEM PROTEIN I-RELATED"/>
    <property type="match status" value="1"/>
</dbReference>